<dbReference type="Gene3D" id="3.40.50.2300">
    <property type="match status" value="1"/>
</dbReference>
<dbReference type="PROSITE" id="PS50930">
    <property type="entry name" value="HTH_LYTTR"/>
    <property type="match status" value="1"/>
</dbReference>
<sequence>MESTSPIRLLIVENQPLAARVLAVLVRGLGYEPVGPAATAADAADLFRESLPPIDMVLLDISLDGDRDGIELAHELRAVRPLPIIFLTSMADESTFVRAKMARPAAYLLKPYDAAALQHALELALLNYTAGQTAPLPAALAEPADVNGLGDGAGLRWNHEVLLSNCIFLRDRGRLVKVCLADIQYVESGDKYCTLVTAAGRYLSRQPLRELALELPTGQFVQIQRGYLVNVTHIESFDEGQTTVVVAGAALPLSRSYRDNLLNRLRLVG</sequence>
<accession>A0ABY4BA51</accession>
<dbReference type="Pfam" id="PF00072">
    <property type="entry name" value="Response_reg"/>
    <property type="match status" value="1"/>
</dbReference>
<dbReference type="Pfam" id="PF04397">
    <property type="entry name" value="LytTR"/>
    <property type="match status" value="1"/>
</dbReference>
<dbReference type="PANTHER" id="PTHR37299">
    <property type="entry name" value="TRANSCRIPTIONAL REGULATOR-RELATED"/>
    <property type="match status" value="1"/>
</dbReference>
<dbReference type="RefSeq" id="WP_243519375.1">
    <property type="nucleotide sequence ID" value="NZ_CP094534.1"/>
</dbReference>
<evidence type="ECO:0000313" key="5">
    <source>
        <dbReference type="Proteomes" id="UP000831390"/>
    </source>
</evidence>
<dbReference type="Gene3D" id="2.40.50.1020">
    <property type="entry name" value="LytTr DNA-binding domain"/>
    <property type="match status" value="1"/>
</dbReference>
<organism evidence="4 5">
    <name type="scientific">Hymenobacter monticola</name>
    <dbReference type="NCBI Taxonomy" id="1705399"/>
    <lineage>
        <taxon>Bacteria</taxon>
        <taxon>Pseudomonadati</taxon>
        <taxon>Bacteroidota</taxon>
        <taxon>Cytophagia</taxon>
        <taxon>Cytophagales</taxon>
        <taxon>Hymenobacteraceae</taxon>
        <taxon>Hymenobacter</taxon>
    </lineage>
</organism>
<dbReference type="InterPro" id="IPR007492">
    <property type="entry name" value="LytTR_DNA-bd_dom"/>
</dbReference>
<evidence type="ECO:0000259" key="2">
    <source>
        <dbReference type="PROSITE" id="PS50110"/>
    </source>
</evidence>
<dbReference type="Proteomes" id="UP000831390">
    <property type="component" value="Chromosome"/>
</dbReference>
<feature type="domain" description="Response regulatory" evidence="2">
    <location>
        <begin position="8"/>
        <end position="125"/>
    </location>
</feature>
<keyword evidence="5" id="KW-1185">Reference proteome</keyword>
<dbReference type="InterPro" id="IPR046947">
    <property type="entry name" value="LytR-like"/>
</dbReference>
<name>A0ABY4BA51_9BACT</name>
<dbReference type="PANTHER" id="PTHR37299:SF1">
    <property type="entry name" value="STAGE 0 SPORULATION PROTEIN A HOMOLOG"/>
    <property type="match status" value="1"/>
</dbReference>
<dbReference type="InterPro" id="IPR011006">
    <property type="entry name" value="CheY-like_superfamily"/>
</dbReference>
<dbReference type="SMART" id="SM00448">
    <property type="entry name" value="REC"/>
    <property type="match status" value="1"/>
</dbReference>
<feature type="modified residue" description="4-aspartylphosphate" evidence="1">
    <location>
        <position position="60"/>
    </location>
</feature>
<evidence type="ECO:0000256" key="1">
    <source>
        <dbReference type="PROSITE-ProRule" id="PRU00169"/>
    </source>
</evidence>
<reference evidence="4 5" key="1">
    <citation type="submission" date="2022-03" db="EMBL/GenBank/DDBJ databases">
        <title>Hymenobactersp. isolated from the air.</title>
        <authorList>
            <person name="Won M."/>
            <person name="Kwon S.-W."/>
        </authorList>
    </citation>
    <scope>NUCLEOTIDE SEQUENCE [LARGE SCALE GENOMIC DNA]</scope>
    <source>
        <strain evidence="4 5">KACC 22596</strain>
    </source>
</reference>
<dbReference type="PROSITE" id="PS50110">
    <property type="entry name" value="RESPONSE_REGULATORY"/>
    <property type="match status" value="1"/>
</dbReference>
<dbReference type="SMART" id="SM00850">
    <property type="entry name" value="LytTR"/>
    <property type="match status" value="1"/>
</dbReference>
<proteinExistence type="predicted"/>
<dbReference type="InterPro" id="IPR001789">
    <property type="entry name" value="Sig_transdc_resp-reg_receiver"/>
</dbReference>
<gene>
    <name evidence="4" type="ORF">MTP16_10305</name>
</gene>
<feature type="domain" description="HTH LytTR-type" evidence="3">
    <location>
        <begin position="167"/>
        <end position="267"/>
    </location>
</feature>
<evidence type="ECO:0000313" key="4">
    <source>
        <dbReference type="EMBL" id="UOE36012.1"/>
    </source>
</evidence>
<dbReference type="EMBL" id="CP094534">
    <property type="protein sequence ID" value="UOE36012.1"/>
    <property type="molecule type" value="Genomic_DNA"/>
</dbReference>
<protein>
    <submittedName>
        <fullName evidence="4">Response regulator transcription factor</fullName>
    </submittedName>
</protein>
<keyword evidence="1" id="KW-0597">Phosphoprotein</keyword>
<evidence type="ECO:0000259" key="3">
    <source>
        <dbReference type="PROSITE" id="PS50930"/>
    </source>
</evidence>
<dbReference type="SUPFAM" id="SSF52172">
    <property type="entry name" value="CheY-like"/>
    <property type="match status" value="1"/>
</dbReference>